<protein>
    <recommendedName>
        <fullName evidence="6">Kinesin-like protein</fullName>
    </recommendedName>
</protein>
<feature type="compositionally biased region" description="Polar residues" evidence="8">
    <location>
        <begin position="751"/>
        <end position="760"/>
    </location>
</feature>
<feature type="region of interest" description="Disordered" evidence="8">
    <location>
        <begin position="894"/>
        <end position="913"/>
    </location>
</feature>
<dbReference type="Proteomes" id="UP000005408">
    <property type="component" value="Unassembled WGS sequence"/>
</dbReference>
<sequence>MENICFFRPKWVASPSSSNEKLTPKSSERRGKNSKKKGEVDPVEVYCRVRPLDNPDDNCCVKPLSTTLVQLIPPENSLAVARNGQIKEYQFTFQYVFDEYTSQKAVFDYVACPLVDDLLRGKNGLLFTYGITSSGKTYTMTGSPKDQGVLPRCLDVLFNSISGVQAKKYVFKSDKMNGFEVQSEADAMMERQKRDIMPGITTPKTPTTHRRGNFGDQERISDPTILSSVDDDNQYAVFVSYIEIYNNYVYDLLEELPYDPITGYKPPQTKILRTDSSDCMYVMNCVEVEITSPEEAFEVLFKGQKRRKVAHTALNAESSRSHSIFNIRLVQAPLDPRGEEVLQDPDKICVSQLSLVDLAGSERTHRTKNAGDRLKEAGNINQSLMALRNCIEILRDNQKNSSNKMVPYRDSKLTHLFKNYFDGEGKVRMIVCVNPKGDEFDETIHVMKFAELSQEVLIARQQQVRFDIGLTPGRRKMNYKEKFKSEDDLCTAPKVPAFDFSLGPGFPPFELLRSSDDIVLPQLEKFLVERQKRREALQLDLDRQNDEFRAQLVEFERNYEQAIIQNDELQQRVEKSESYVQKLESRIRSLERRMEENSRNYKESEKQKRELEAMIQDKEVKIRQEKSEKERLRNDFKTRLDMNNQHWERNLEKERQKIEQDYGGQIWEKQHKLNMLRNIVNEGDSDAMPAPQETFRTPAPKTRTHTTPGKLLSARSENDMRKIGNTPTPRSRTATTGTSLSAARANLKPTPRSTSNSNTPKPTPAYNPRHRRSRSSNAEIWLDHRPQGNVELDTVLQPKIKKKKSVSKLEVKDTKEASKYMLTHQDMDSEDNLTTKIYKGECLPTAGGGTAVVFNDVETLTQTSPGSRKRRSSCPQPQDFEGDWTDVEDRCNVGIEGHGNARKRSKPLPGTRV</sequence>
<dbReference type="Gene3D" id="3.40.850.10">
    <property type="entry name" value="Kinesin motor domain"/>
    <property type="match status" value="1"/>
</dbReference>
<feature type="compositionally biased region" description="Polar residues" evidence="8">
    <location>
        <begin position="725"/>
        <end position="741"/>
    </location>
</feature>
<dbReference type="InterPro" id="IPR036961">
    <property type="entry name" value="Kinesin_motor_dom_sf"/>
</dbReference>
<feature type="region of interest" description="Disordered" evidence="8">
    <location>
        <begin position="14"/>
        <end position="37"/>
    </location>
</feature>
<dbReference type="AlphaFoldDB" id="A0A8W8P1V7"/>
<evidence type="ECO:0000256" key="7">
    <source>
        <dbReference type="SAM" id="Coils"/>
    </source>
</evidence>
<dbReference type="GO" id="GO:0003777">
    <property type="term" value="F:microtubule motor activity"/>
    <property type="evidence" value="ECO:0007669"/>
    <property type="project" value="InterPro"/>
</dbReference>
<keyword evidence="7" id="KW-0175">Coiled coil</keyword>
<organism evidence="10 11">
    <name type="scientific">Magallana gigas</name>
    <name type="common">Pacific oyster</name>
    <name type="synonym">Crassostrea gigas</name>
    <dbReference type="NCBI Taxonomy" id="29159"/>
    <lineage>
        <taxon>Eukaryota</taxon>
        <taxon>Metazoa</taxon>
        <taxon>Spiralia</taxon>
        <taxon>Lophotrochozoa</taxon>
        <taxon>Mollusca</taxon>
        <taxon>Bivalvia</taxon>
        <taxon>Autobranchia</taxon>
        <taxon>Pteriomorphia</taxon>
        <taxon>Ostreida</taxon>
        <taxon>Ostreoidea</taxon>
        <taxon>Ostreidae</taxon>
        <taxon>Magallana</taxon>
    </lineage>
</organism>
<keyword evidence="6" id="KW-0493">Microtubule</keyword>
<dbReference type="PRINTS" id="PR00380">
    <property type="entry name" value="KINESINHEAVY"/>
</dbReference>
<dbReference type="PANTHER" id="PTHR24115">
    <property type="entry name" value="KINESIN-RELATED"/>
    <property type="match status" value="1"/>
</dbReference>
<dbReference type="GO" id="GO:0016887">
    <property type="term" value="F:ATP hydrolysis activity"/>
    <property type="evidence" value="ECO:0007669"/>
    <property type="project" value="TreeGrafter"/>
</dbReference>
<comment type="similarity">
    <text evidence="5 6">Belongs to the TRAFAC class myosin-kinesin ATPase superfamily. Kinesin family.</text>
</comment>
<feature type="binding site" evidence="5">
    <location>
        <begin position="130"/>
        <end position="137"/>
    </location>
    <ligand>
        <name>ATP</name>
        <dbReference type="ChEBI" id="CHEBI:30616"/>
    </ligand>
</feature>
<dbReference type="InterPro" id="IPR032384">
    <property type="entry name" value="Kif23_Arf-bd"/>
</dbReference>
<dbReference type="PROSITE" id="PS50067">
    <property type="entry name" value="KINESIN_MOTOR_2"/>
    <property type="match status" value="1"/>
</dbReference>
<dbReference type="Pfam" id="PF00225">
    <property type="entry name" value="Kinesin"/>
    <property type="match status" value="1"/>
</dbReference>
<accession>A0A8W8P1V7</accession>
<dbReference type="PROSITE" id="PS00411">
    <property type="entry name" value="KINESIN_MOTOR_1"/>
    <property type="match status" value="1"/>
</dbReference>
<evidence type="ECO:0000313" key="10">
    <source>
        <dbReference type="EnsemblMetazoa" id="G9118.1:cds"/>
    </source>
</evidence>
<comment type="subcellular location">
    <subcellularLocation>
        <location evidence="1">Cytoplasm</location>
        <location evidence="1">Cytoskeleton</location>
    </subcellularLocation>
</comment>
<dbReference type="Gene3D" id="2.60.40.4330">
    <property type="entry name" value="Kinesin-like protein Kif23, Arf6-interacting domain"/>
    <property type="match status" value="1"/>
</dbReference>
<dbReference type="GO" id="GO:0005524">
    <property type="term" value="F:ATP binding"/>
    <property type="evidence" value="ECO:0007669"/>
    <property type="project" value="UniProtKB-UniRule"/>
</dbReference>
<evidence type="ECO:0000256" key="6">
    <source>
        <dbReference type="RuleBase" id="RU000394"/>
    </source>
</evidence>
<dbReference type="GO" id="GO:0007018">
    <property type="term" value="P:microtubule-based movement"/>
    <property type="evidence" value="ECO:0007669"/>
    <property type="project" value="InterPro"/>
</dbReference>
<feature type="coiled-coil region" evidence="7">
    <location>
        <begin position="527"/>
        <end position="657"/>
    </location>
</feature>
<feature type="compositionally biased region" description="Basic and acidic residues" evidence="8">
    <location>
        <begin position="22"/>
        <end position="37"/>
    </location>
</feature>
<dbReference type="SMART" id="SM00129">
    <property type="entry name" value="KISc"/>
    <property type="match status" value="1"/>
</dbReference>
<name>A0A8W8P1V7_MAGGI</name>
<evidence type="ECO:0000256" key="2">
    <source>
        <dbReference type="ARBA" id="ARBA00022741"/>
    </source>
</evidence>
<feature type="domain" description="Kinesin motor" evidence="9">
    <location>
        <begin position="42"/>
        <end position="456"/>
    </location>
</feature>
<feature type="region of interest" description="Disordered" evidence="8">
    <location>
        <begin position="862"/>
        <end position="886"/>
    </location>
</feature>
<evidence type="ECO:0000256" key="1">
    <source>
        <dbReference type="ARBA" id="ARBA00004245"/>
    </source>
</evidence>
<dbReference type="CDD" id="cd01368">
    <property type="entry name" value="KISc_KIF23_like"/>
    <property type="match status" value="1"/>
</dbReference>
<proteinExistence type="inferred from homology"/>
<keyword evidence="2 5" id="KW-0547">Nucleotide-binding</keyword>
<feature type="region of interest" description="Disordered" evidence="8">
    <location>
        <begin position="682"/>
        <end position="775"/>
    </location>
</feature>
<keyword evidence="4" id="KW-0206">Cytoskeleton</keyword>
<reference evidence="10" key="1">
    <citation type="submission" date="2022-08" db="UniProtKB">
        <authorList>
            <consortium name="EnsemblMetazoa"/>
        </authorList>
    </citation>
    <scope>IDENTIFICATION</scope>
    <source>
        <strain evidence="10">05x7-T-G4-1.051#20</strain>
    </source>
</reference>
<dbReference type="GO" id="GO:0051256">
    <property type="term" value="P:mitotic spindle midzone assembly"/>
    <property type="evidence" value="ECO:0007669"/>
    <property type="project" value="TreeGrafter"/>
</dbReference>
<dbReference type="GO" id="GO:0005634">
    <property type="term" value="C:nucleus"/>
    <property type="evidence" value="ECO:0007669"/>
    <property type="project" value="TreeGrafter"/>
</dbReference>
<dbReference type="GO" id="GO:0005874">
    <property type="term" value="C:microtubule"/>
    <property type="evidence" value="ECO:0007669"/>
    <property type="project" value="UniProtKB-KW"/>
</dbReference>
<evidence type="ECO:0000256" key="8">
    <source>
        <dbReference type="SAM" id="MobiDB-lite"/>
    </source>
</evidence>
<evidence type="ECO:0000256" key="4">
    <source>
        <dbReference type="ARBA" id="ARBA00023212"/>
    </source>
</evidence>
<keyword evidence="4" id="KW-0963">Cytoplasm</keyword>
<dbReference type="InterPro" id="IPR027640">
    <property type="entry name" value="Kinesin-like_fam"/>
</dbReference>
<keyword evidence="11" id="KW-1185">Reference proteome</keyword>
<dbReference type="InterPro" id="IPR019821">
    <property type="entry name" value="Kinesin_motor_CS"/>
</dbReference>
<dbReference type="Pfam" id="PF16540">
    <property type="entry name" value="MKLP1_Arf_bdg"/>
    <property type="match status" value="1"/>
</dbReference>
<dbReference type="GO" id="GO:0008017">
    <property type="term" value="F:microtubule binding"/>
    <property type="evidence" value="ECO:0007669"/>
    <property type="project" value="InterPro"/>
</dbReference>
<evidence type="ECO:0000259" key="9">
    <source>
        <dbReference type="PROSITE" id="PS50067"/>
    </source>
</evidence>
<feature type="region of interest" description="Disordered" evidence="8">
    <location>
        <begin position="197"/>
        <end position="219"/>
    </location>
</feature>
<keyword evidence="5 6" id="KW-0505">Motor protein</keyword>
<keyword evidence="3 5" id="KW-0067">ATP-binding</keyword>
<dbReference type="PANTHER" id="PTHR24115:SF600">
    <property type="entry name" value="KINESIN-LIKE PROTEIN KIF23"/>
    <property type="match status" value="1"/>
</dbReference>
<dbReference type="SUPFAM" id="SSF52540">
    <property type="entry name" value="P-loop containing nucleoside triphosphate hydrolases"/>
    <property type="match status" value="1"/>
</dbReference>
<evidence type="ECO:0000256" key="5">
    <source>
        <dbReference type="PROSITE-ProRule" id="PRU00283"/>
    </source>
</evidence>
<dbReference type="InterPro" id="IPR027417">
    <property type="entry name" value="P-loop_NTPase"/>
</dbReference>
<dbReference type="GO" id="GO:0005871">
    <property type="term" value="C:kinesin complex"/>
    <property type="evidence" value="ECO:0007669"/>
    <property type="project" value="TreeGrafter"/>
</dbReference>
<dbReference type="EnsemblMetazoa" id="G9118.1">
    <property type="protein sequence ID" value="G9118.1:cds"/>
    <property type="gene ID" value="G9118"/>
</dbReference>
<dbReference type="InterPro" id="IPR038105">
    <property type="entry name" value="Kif23_Arf-bd_sf"/>
</dbReference>
<evidence type="ECO:0000256" key="3">
    <source>
        <dbReference type="ARBA" id="ARBA00022840"/>
    </source>
</evidence>
<evidence type="ECO:0000313" key="11">
    <source>
        <dbReference type="Proteomes" id="UP000005408"/>
    </source>
</evidence>
<dbReference type="InterPro" id="IPR001752">
    <property type="entry name" value="Kinesin_motor_dom"/>
</dbReference>